<dbReference type="RefSeq" id="WP_152232157.1">
    <property type="nucleotide sequence ID" value="NZ_VUKE01000013.1"/>
</dbReference>
<dbReference type="PROSITE" id="PS50893">
    <property type="entry name" value="ABC_TRANSPORTER_2"/>
    <property type="match status" value="1"/>
</dbReference>
<dbReference type="CDD" id="cd18584">
    <property type="entry name" value="ABC_6TM_AarD_CydD"/>
    <property type="match status" value="1"/>
</dbReference>
<keyword evidence="3" id="KW-0547">Nucleotide-binding</keyword>
<sequence length="597" mass="60980">MKPLDPRLLRHARAARRYIALTAATGFTTAALVVAQALLISHAVAPVIEGRAAWADVAGLVWAFAAVVAGRFLVLVVQEAFAHRAARDVVADLRAQVLTAAVAQGPRWLAAGHGQQVVTLATRGLDDLEPYFVRYLPQLLLAATVTPAALVVVVGLDLVSALIIAATLPLIPVFMWLIGLLTQKYAAEKLEVMTRLGAQLLDLLAGLSTLKALGRERGPGRRVGELGRAYAATTMATLRVAFLSGAVLEFLASISVALVAVVIGTRLVAGDLDLTTGLAVLMLAPEIYKPLREVGSQFHASADGVAAAEQAFAVLERPAPPAGSAPAPDLRRTTLVLDGVSVAAPGRATWAPSGLDARVRPGRLVALAGPSGAGKTTAAAVVLGLLRPDAGAVRLEPAAGAPLDLADVDPAAYRAQVAWVPQRPIILPGTVRANVLGAADAPVDARAEAAAAATGFDRVLAALPEGWDAVLGHGGAGLSVGQRQRLALTRTLLGAEPLVVLDEPTAHLDAAAERQVLDSLAALRAAGRTVLVIAHREAVVALADDVVAVRARTATAAEAAALDAAATAAAATAADAPARGPAAPAQDAAATPEEVAR</sequence>
<comment type="subcellular location">
    <subcellularLocation>
        <location evidence="1">Cell membrane</location>
        <topology evidence="1">Multi-pass membrane protein</topology>
    </subcellularLocation>
</comment>
<evidence type="ECO:0000256" key="1">
    <source>
        <dbReference type="ARBA" id="ARBA00004651"/>
    </source>
</evidence>
<keyword evidence="6 8" id="KW-0472">Membrane</keyword>
<feature type="region of interest" description="Disordered" evidence="7">
    <location>
        <begin position="573"/>
        <end position="597"/>
    </location>
</feature>
<dbReference type="Proteomes" id="UP000429644">
    <property type="component" value="Unassembled WGS sequence"/>
</dbReference>
<dbReference type="PANTHER" id="PTHR24221:SF590">
    <property type="entry name" value="COMPONENT LINKED WITH THE ASSEMBLY OF CYTOCHROME' TRANSPORT TRANSMEMBRANE ATP-BINDING PROTEIN ABC TRANSPORTER CYDD-RELATED"/>
    <property type="match status" value="1"/>
</dbReference>
<dbReference type="Gene3D" id="3.40.50.300">
    <property type="entry name" value="P-loop containing nucleotide triphosphate hydrolases"/>
    <property type="match status" value="1"/>
</dbReference>
<keyword evidence="2 8" id="KW-0812">Transmembrane</keyword>
<evidence type="ECO:0000259" key="9">
    <source>
        <dbReference type="PROSITE" id="PS50893"/>
    </source>
</evidence>
<evidence type="ECO:0000256" key="3">
    <source>
        <dbReference type="ARBA" id="ARBA00022741"/>
    </source>
</evidence>
<keyword evidence="5 8" id="KW-1133">Transmembrane helix</keyword>
<feature type="domain" description="ABC transmembrane type-1" evidence="10">
    <location>
        <begin position="20"/>
        <end position="303"/>
    </location>
</feature>
<name>A0A7J9UXT4_9MICO</name>
<evidence type="ECO:0000256" key="7">
    <source>
        <dbReference type="SAM" id="MobiDB-lite"/>
    </source>
</evidence>
<dbReference type="EMBL" id="WHPD01002634">
    <property type="protein sequence ID" value="MPV89436.1"/>
    <property type="molecule type" value="Genomic_DNA"/>
</dbReference>
<dbReference type="InterPro" id="IPR003439">
    <property type="entry name" value="ABC_transporter-like_ATP-bd"/>
</dbReference>
<dbReference type="PROSITE" id="PS50929">
    <property type="entry name" value="ABC_TM1F"/>
    <property type="match status" value="1"/>
</dbReference>
<feature type="transmembrane region" description="Helical" evidence="8">
    <location>
        <begin position="240"/>
        <end position="263"/>
    </location>
</feature>
<dbReference type="CDD" id="cd03228">
    <property type="entry name" value="ABCC_MRP_Like"/>
    <property type="match status" value="1"/>
</dbReference>
<dbReference type="Pfam" id="PF00005">
    <property type="entry name" value="ABC_tran"/>
    <property type="match status" value="1"/>
</dbReference>
<evidence type="ECO:0000256" key="8">
    <source>
        <dbReference type="SAM" id="Phobius"/>
    </source>
</evidence>
<dbReference type="InterPro" id="IPR003593">
    <property type="entry name" value="AAA+_ATPase"/>
</dbReference>
<dbReference type="SUPFAM" id="SSF52540">
    <property type="entry name" value="P-loop containing nucleoside triphosphate hydrolases"/>
    <property type="match status" value="1"/>
</dbReference>
<dbReference type="InterPro" id="IPR036640">
    <property type="entry name" value="ABC1_TM_sf"/>
</dbReference>
<keyword evidence="12" id="KW-1185">Reference proteome</keyword>
<dbReference type="InterPro" id="IPR014216">
    <property type="entry name" value="ABC_transptr_CydD"/>
</dbReference>
<evidence type="ECO:0000256" key="6">
    <source>
        <dbReference type="ARBA" id="ARBA00023136"/>
    </source>
</evidence>
<feature type="transmembrane region" description="Helical" evidence="8">
    <location>
        <begin position="139"/>
        <end position="156"/>
    </location>
</feature>
<comment type="caution">
    <text evidence="11">The sequence shown here is derived from an EMBL/GenBank/DDBJ whole genome shotgun (WGS) entry which is preliminary data.</text>
</comment>
<dbReference type="GO" id="GO:0005886">
    <property type="term" value="C:plasma membrane"/>
    <property type="evidence" value="ECO:0007669"/>
    <property type="project" value="UniProtKB-SubCell"/>
</dbReference>
<evidence type="ECO:0000259" key="10">
    <source>
        <dbReference type="PROSITE" id="PS50929"/>
    </source>
</evidence>
<dbReference type="GO" id="GO:0140359">
    <property type="term" value="F:ABC-type transporter activity"/>
    <property type="evidence" value="ECO:0007669"/>
    <property type="project" value="InterPro"/>
</dbReference>
<dbReference type="PANTHER" id="PTHR24221">
    <property type="entry name" value="ATP-BINDING CASSETTE SUB-FAMILY B"/>
    <property type="match status" value="1"/>
</dbReference>
<dbReference type="GO" id="GO:0005524">
    <property type="term" value="F:ATP binding"/>
    <property type="evidence" value="ECO:0007669"/>
    <property type="project" value="UniProtKB-KW"/>
</dbReference>
<evidence type="ECO:0000256" key="2">
    <source>
        <dbReference type="ARBA" id="ARBA00022692"/>
    </source>
</evidence>
<dbReference type="SMART" id="SM00382">
    <property type="entry name" value="AAA"/>
    <property type="match status" value="1"/>
</dbReference>
<dbReference type="NCBIfam" id="TIGR02857">
    <property type="entry name" value="CydD"/>
    <property type="match status" value="1"/>
</dbReference>
<gene>
    <name evidence="11" type="primary">cydD</name>
    <name evidence="11" type="ORF">GB882_12225</name>
</gene>
<feature type="domain" description="ABC transporter" evidence="9">
    <location>
        <begin position="335"/>
        <end position="577"/>
    </location>
</feature>
<evidence type="ECO:0000313" key="11">
    <source>
        <dbReference type="EMBL" id="MPV89436.1"/>
    </source>
</evidence>
<evidence type="ECO:0000256" key="5">
    <source>
        <dbReference type="ARBA" id="ARBA00022989"/>
    </source>
</evidence>
<dbReference type="Pfam" id="PF00664">
    <property type="entry name" value="ABC_membrane"/>
    <property type="match status" value="1"/>
</dbReference>
<dbReference type="Gene3D" id="1.20.1560.10">
    <property type="entry name" value="ABC transporter type 1, transmembrane domain"/>
    <property type="match status" value="1"/>
</dbReference>
<proteinExistence type="predicted"/>
<dbReference type="InterPro" id="IPR027417">
    <property type="entry name" value="P-loop_NTPase"/>
</dbReference>
<evidence type="ECO:0000313" key="12">
    <source>
        <dbReference type="Proteomes" id="UP000429644"/>
    </source>
</evidence>
<dbReference type="InterPro" id="IPR011527">
    <property type="entry name" value="ABC1_TM_dom"/>
</dbReference>
<dbReference type="GO" id="GO:0016887">
    <property type="term" value="F:ATP hydrolysis activity"/>
    <property type="evidence" value="ECO:0007669"/>
    <property type="project" value="InterPro"/>
</dbReference>
<dbReference type="OrthoDB" id="9806127at2"/>
<dbReference type="InterPro" id="IPR039421">
    <property type="entry name" value="Type_1_exporter"/>
</dbReference>
<accession>A0A7J9UXT4</accession>
<reference evidence="11 12" key="1">
    <citation type="submission" date="2019-10" db="EMBL/GenBank/DDBJ databases">
        <title>Georgenia wutianyii sp. nov. and Georgenia yuyongxinii sp. nov. isolated from plateau pika (Ochotona curzoniae) in the Qinghai-Tibet plateau of China.</title>
        <authorList>
            <person name="Tian Z."/>
        </authorList>
    </citation>
    <scope>NUCLEOTIDE SEQUENCE [LARGE SCALE GENOMIC DNA]</scope>
    <source>
        <strain evidence="11 12">JCM 15130</strain>
    </source>
</reference>
<dbReference type="SUPFAM" id="SSF90123">
    <property type="entry name" value="ABC transporter transmembrane region"/>
    <property type="match status" value="1"/>
</dbReference>
<evidence type="ECO:0000256" key="4">
    <source>
        <dbReference type="ARBA" id="ARBA00022840"/>
    </source>
</evidence>
<dbReference type="AlphaFoldDB" id="A0A7J9UXT4"/>
<feature type="transmembrane region" description="Helical" evidence="8">
    <location>
        <begin position="162"/>
        <end position="181"/>
    </location>
</feature>
<dbReference type="GO" id="GO:0042883">
    <property type="term" value="P:cysteine transport"/>
    <property type="evidence" value="ECO:0007669"/>
    <property type="project" value="InterPro"/>
</dbReference>
<feature type="transmembrane region" description="Helical" evidence="8">
    <location>
        <begin position="21"/>
        <end position="45"/>
    </location>
</feature>
<feature type="transmembrane region" description="Helical" evidence="8">
    <location>
        <begin position="57"/>
        <end position="77"/>
    </location>
</feature>
<keyword evidence="4" id="KW-0067">ATP-binding</keyword>
<protein>
    <submittedName>
        <fullName evidence="11">Thiol reductant ABC exporter subunit CydD</fullName>
    </submittedName>
</protein>
<organism evidence="11 12">
    <name type="scientific">Georgenia ruanii</name>
    <dbReference type="NCBI Taxonomy" id="348442"/>
    <lineage>
        <taxon>Bacteria</taxon>
        <taxon>Bacillati</taxon>
        <taxon>Actinomycetota</taxon>
        <taxon>Actinomycetes</taxon>
        <taxon>Micrococcales</taxon>
        <taxon>Bogoriellaceae</taxon>
        <taxon>Georgenia</taxon>
    </lineage>
</organism>